<dbReference type="HAMAP" id="MF_00201">
    <property type="entry name" value="RecO"/>
    <property type="match status" value="1"/>
</dbReference>
<evidence type="ECO:0000259" key="8">
    <source>
        <dbReference type="Pfam" id="PF11967"/>
    </source>
</evidence>
<organism evidence="9 10">
    <name type="scientific">Kaistia hirudinis</name>
    <dbReference type="NCBI Taxonomy" id="1293440"/>
    <lineage>
        <taxon>Bacteria</taxon>
        <taxon>Pseudomonadati</taxon>
        <taxon>Pseudomonadota</taxon>
        <taxon>Alphaproteobacteria</taxon>
        <taxon>Hyphomicrobiales</taxon>
        <taxon>Kaistiaceae</taxon>
        <taxon>Kaistia</taxon>
    </lineage>
</organism>
<evidence type="ECO:0000256" key="1">
    <source>
        <dbReference type="ARBA" id="ARBA00007452"/>
    </source>
</evidence>
<dbReference type="Proteomes" id="UP000553963">
    <property type="component" value="Unassembled WGS sequence"/>
</dbReference>
<comment type="similarity">
    <text evidence="1 7">Belongs to the RecO family.</text>
</comment>
<dbReference type="AlphaFoldDB" id="A0A840ANG5"/>
<dbReference type="InterPro" id="IPR012340">
    <property type="entry name" value="NA-bd_OB-fold"/>
</dbReference>
<proteinExistence type="inferred from homology"/>
<dbReference type="GO" id="GO:0006310">
    <property type="term" value="P:DNA recombination"/>
    <property type="evidence" value="ECO:0007669"/>
    <property type="project" value="UniProtKB-UniRule"/>
</dbReference>
<dbReference type="SUPFAM" id="SSF57863">
    <property type="entry name" value="ArfGap/RecO-like zinc finger"/>
    <property type="match status" value="1"/>
</dbReference>
<keyword evidence="10" id="KW-1185">Reference proteome</keyword>
<evidence type="ECO:0000256" key="3">
    <source>
        <dbReference type="ARBA" id="ARBA00022763"/>
    </source>
</evidence>
<evidence type="ECO:0000256" key="4">
    <source>
        <dbReference type="ARBA" id="ARBA00023172"/>
    </source>
</evidence>
<dbReference type="Pfam" id="PF11967">
    <property type="entry name" value="RecO_N"/>
    <property type="match status" value="1"/>
</dbReference>
<dbReference type="GO" id="GO:0006302">
    <property type="term" value="P:double-strand break repair"/>
    <property type="evidence" value="ECO:0007669"/>
    <property type="project" value="TreeGrafter"/>
</dbReference>
<dbReference type="EMBL" id="JACIDS010000002">
    <property type="protein sequence ID" value="MBB3930803.1"/>
    <property type="molecule type" value="Genomic_DNA"/>
</dbReference>
<keyword evidence="5 7" id="KW-0234">DNA repair</keyword>
<evidence type="ECO:0000256" key="7">
    <source>
        <dbReference type="HAMAP-Rule" id="MF_00201"/>
    </source>
</evidence>
<feature type="domain" description="DNA replication/recombination mediator RecO N-terminal" evidence="8">
    <location>
        <begin position="1"/>
        <end position="70"/>
    </location>
</feature>
<dbReference type="Gene3D" id="1.20.1440.120">
    <property type="entry name" value="Recombination protein O, C-terminal domain"/>
    <property type="match status" value="1"/>
</dbReference>
<sequence length="250" mass="27412">MEWSDDAIVLAVRRHGDASLVLELMTRAHGRHLGLVRGGRSRALAAVLQPGNGVVALWRARLDQHLGQYTIEPRQLRAARVIGAAVPLFTLQVLTAHMHLLPEREPHAALFGGLEAALDVLAADVPPGTDELCAFLVRFELALLDELGFGLDLERCARTGSREDLAYVSPRSGRAVSREGAVGYEDRLLPLPSFLRGDTRSNRGPAEITDGLRLTAHFLTRDLYAPRQLSLPTARDELLARLTRERSEAA</sequence>
<evidence type="ECO:0000313" key="10">
    <source>
        <dbReference type="Proteomes" id="UP000553963"/>
    </source>
</evidence>
<gene>
    <name evidence="7" type="primary">recO</name>
    <name evidence="9" type="ORF">GGR25_001842</name>
</gene>
<dbReference type="InterPro" id="IPR037278">
    <property type="entry name" value="ARFGAP/RecO"/>
</dbReference>
<dbReference type="GO" id="GO:0043590">
    <property type="term" value="C:bacterial nucleoid"/>
    <property type="evidence" value="ECO:0007669"/>
    <property type="project" value="TreeGrafter"/>
</dbReference>
<name>A0A840ANG5_9HYPH</name>
<keyword evidence="4 7" id="KW-0233">DNA recombination</keyword>
<accession>A0A840ANG5</accession>
<dbReference type="RefSeq" id="WP_183398424.1">
    <property type="nucleotide sequence ID" value="NZ_JACIDS010000002.1"/>
</dbReference>
<dbReference type="PANTHER" id="PTHR33991:SF1">
    <property type="entry name" value="DNA REPAIR PROTEIN RECO"/>
    <property type="match status" value="1"/>
</dbReference>
<protein>
    <recommendedName>
        <fullName evidence="2 7">DNA repair protein RecO</fullName>
    </recommendedName>
    <alternativeName>
        <fullName evidence="6 7">Recombination protein O</fullName>
    </alternativeName>
</protein>
<dbReference type="InterPro" id="IPR003717">
    <property type="entry name" value="RecO"/>
</dbReference>
<evidence type="ECO:0000256" key="2">
    <source>
        <dbReference type="ARBA" id="ARBA00021310"/>
    </source>
</evidence>
<comment type="caution">
    <text evidence="9">The sequence shown here is derived from an EMBL/GenBank/DDBJ whole genome shotgun (WGS) entry which is preliminary data.</text>
</comment>
<keyword evidence="3 7" id="KW-0227">DNA damage</keyword>
<dbReference type="InterPro" id="IPR022572">
    <property type="entry name" value="DNA_rep/recomb_RecO_N"/>
</dbReference>
<dbReference type="InterPro" id="IPR042242">
    <property type="entry name" value="RecO_C"/>
</dbReference>
<dbReference type="Pfam" id="PF02565">
    <property type="entry name" value="RecO_C"/>
    <property type="match status" value="1"/>
</dbReference>
<dbReference type="NCBIfam" id="TIGR00613">
    <property type="entry name" value="reco"/>
    <property type="match status" value="1"/>
</dbReference>
<dbReference type="PANTHER" id="PTHR33991">
    <property type="entry name" value="DNA REPAIR PROTEIN RECO"/>
    <property type="match status" value="1"/>
</dbReference>
<evidence type="ECO:0000256" key="6">
    <source>
        <dbReference type="ARBA" id="ARBA00033409"/>
    </source>
</evidence>
<evidence type="ECO:0000256" key="5">
    <source>
        <dbReference type="ARBA" id="ARBA00023204"/>
    </source>
</evidence>
<evidence type="ECO:0000313" key="9">
    <source>
        <dbReference type="EMBL" id="MBB3930803.1"/>
    </source>
</evidence>
<dbReference type="Gene3D" id="2.40.50.140">
    <property type="entry name" value="Nucleic acid-binding proteins"/>
    <property type="match status" value="1"/>
</dbReference>
<comment type="function">
    <text evidence="7">Involved in DNA repair and RecF pathway recombination.</text>
</comment>
<dbReference type="SUPFAM" id="SSF50249">
    <property type="entry name" value="Nucleic acid-binding proteins"/>
    <property type="match status" value="1"/>
</dbReference>
<reference evidence="9 10" key="1">
    <citation type="submission" date="2020-08" db="EMBL/GenBank/DDBJ databases">
        <title>Genomic Encyclopedia of Type Strains, Phase IV (KMG-IV): sequencing the most valuable type-strain genomes for metagenomic binning, comparative biology and taxonomic classification.</title>
        <authorList>
            <person name="Goeker M."/>
        </authorList>
    </citation>
    <scope>NUCLEOTIDE SEQUENCE [LARGE SCALE GENOMIC DNA]</scope>
    <source>
        <strain evidence="9 10">DSM 25966</strain>
    </source>
</reference>